<gene>
    <name evidence="3" type="ORF">D6810_02835</name>
</gene>
<dbReference type="SUPFAM" id="SSF53448">
    <property type="entry name" value="Nucleotide-diphospho-sugar transferases"/>
    <property type="match status" value="1"/>
</dbReference>
<protein>
    <recommendedName>
        <fullName evidence="5">Nucleotidyl transferase domain-containing protein</fullName>
    </recommendedName>
</protein>
<evidence type="ECO:0008006" key="5">
    <source>
        <dbReference type="Google" id="ProtNLM"/>
    </source>
</evidence>
<dbReference type="InterPro" id="IPR029044">
    <property type="entry name" value="Nucleotide-diphossugar_trans"/>
</dbReference>
<dbReference type="Gene3D" id="3.90.550.10">
    <property type="entry name" value="Spore Coat Polysaccharide Biosynthesis Protein SpsA, Chain A"/>
    <property type="match status" value="1"/>
</dbReference>
<evidence type="ECO:0000259" key="1">
    <source>
        <dbReference type="Pfam" id="PF00483"/>
    </source>
</evidence>
<dbReference type="GO" id="GO:0004475">
    <property type="term" value="F:mannose-1-phosphate guanylyltransferase (GTP) activity"/>
    <property type="evidence" value="ECO:0007669"/>
    <property type="project" value="TreeGrafter"/>
</dbReference>
<feature type="domain" description="Nucleotidyl transferase" evidence="1">
    <location>
        <begin position="3"/>
        <end position="204"/>
    </location>
</feature>
<dbReference type="InterPro" id="IPR051161">
    <property type="entry name" value="Mannose-6P_isomerase_type2"/>
</dbReference>
<comment type="caution">
    <text evidence="3">The sequence shown here is derived from an EMBL/GenBank/DDBJ whole genome shotgun (WGS) entry which is preliminary data.</text>
</comment>
<dbReference type="EMBL" id="RFKV01000092">
    <property type="protein sequence ID" value="RMD76835.1"/>
    <property type="molecule type" value="Genomic_DNA"/>
</dbReference>
<dbReference type="InterPro" id="IPR054566">
    <property type="entry name" value="ManC/GMP-like_b-helix"/>
</dbReference>
<proteinExistence type="predicted"/>
<organism evidence="3 4">
    <name type="scientific">Candidatus Dojkabacteria bacterium</name>
    <dbReference type="NCBI Taxonomy" id="2099670"/>
    <lineage>
        <taxon>Bacteria</taxon>
        <taxon>Candidatus Dojkabacteria</taxon>
    </lineage>
</organism>
<sequence>MKIIIFAGGAGKRLWPVSRIKNPKQFQKIYGNETSLENSFNTIKNKFDIGDIFVSTGSDFVEDVLRTLPKLPPTNLILEPLSKDTGPAVAYAMLKIHQKFPNEPVVIRWQNSLIKNPKAFVEALTDAERLFKENVAQFVYLAVPSKFPNPNVGYIQAKFESVIESSGNQIRSFVRFTEKPDLLTAQEYQKDESYFWNPGCYITTPDFVIKSIEKYNQDLFKNFILPIQNSLGKEDEWDVTVEAFKAVKKESVDYALWEKLPPDGIKVIATDYDWHYVSTWSDIKAAFVSSEEQNYVSGNVVLLNTKNSLVANFSDSKIVAVSEVEDVVVVNTDDAVLVISKSKAGKVKEIVSELEKNGMDNFI</sequence>
<dbReference type="Proteomes" id="UP000269410">
    <property type="component" value="Unassembled WGS sequence"/>
</dbReference>
<evidence type="ECO:0000313" key="4">
    <source>
        <dbReference type="Proteomes" id="UP000269410"/>
    </source>
</evidence>
<evidence type="ECO:0000313" key="3">
    <source>
        <dbReference type="EMBL" id="RMD76835.1"/>
    </source>
</evidence>
<dbReference type="InterPro" id="IPR005835">
    <property type="entry name" value="NTP_transferase_dom"/>
</dbReference>
<evidence type="ECO:0000259" key="2">
    <source>
        <dbReference type="Pfam" id="PF22640"/>
    </source>
</evidence>
<dbReference type="PANTHER" id="PTHR46390">
    <property type="entry name" value="MANNOSE-1-PHOSPHATE GUANYLYLTRANSFERASE"/>
    <property type="match status" value="1"/>
</dbReference>
<dbReference type="Pfam" id="PF00483">
    <property type="entry name" value="NTP_transferase"/>
    <property type="match status" value="1"/>
</dbReference>
<dbReference type="SUPFAM" id="SSF159283">
    <property type="entry name" value="Guanosine diphospho-D-mannose pyrophosphorylase/mannose-6-phosphate isomerase linker domain"/>
    <property type="match status" value="1"/>
</dbReference>
<dbReference type="PANTHER" id="PTHR46390:SF1">
    <property type="entry name" value="MANNOSE-1-PHOSPHATE GUANYLYLTRANSFERASE"/>
    <property type="match status" value="1"/>
</dbReference>
<feature type="domain" description="MannoseP isomerase/GMP-like beta-helix" evidence="2">
    <location>
        <begin position="298"/>
        <end position="354"/>
    </location>
</feature>
<dbReference type="AlphaFoldDB" id="A0A3M0Z1K2"/>
<accession>A0A3M0Z1K2</accession>
<dbReference type="Pfam" id="PF22640">
    <property type="entry name" value="ManC_GMP_beta-helix"/>
    <property type="match status" value="1"/>
</dbReference>
<dbReference type="GO" id="GO:0009298">
    <property type="term" value="P:GDP-mannose biosynthetic process"/>
    <property type="evidence" value="ECO:0007669"/>
    <property type="project" value="TreeGrafter"/>
</dbReference>
<reference evidence="3 4" key="1">
    <citation type="submission" date="2018-10" db="EMBL/GenBank/DDBJ databases">
        <title>Thermophilic Lithotrophy and Phototrophy in an Intertidal, Iron-rich, Geothermal Spring.</title>
        <authorList>
            <person name="Ward L.M."/>
            <person name="Idei A."/>
            <person name="Nakagawa M."/>
            <person name="Ueno Y."/>
            <person name="Fischer W."/>
            <person name="Mcglynn S.E."/>
        </authorList>
    </citation>
    <scope>NUCLEOTIDE SEQUENCE [LARGE SCALE GENOMIC DNA]</scope>
    <source>
        <strain evidence="3">J137</strain>
    </source>
</reference>
<name>A0A3M0Z1K2_9BACT</name>